<accession>A0A8H6DSR9</accession>
<dbReference type="EMBL" id="WNKQ01000016">
    <property type="protein sequence ID" value="KAF5846483.1"/>
    <property type="molecule type" value="Genomic_DNA"/>
</dbReference>
<proteinExistence type="predicted"/>
<comment type="caution">
    <text evidence="1">The sequence shown here is derived from an EMBL/GenBank/DDBJ whole genome shotgun (WGS) entry which is preliminary data.</text>
</comment>
<dbReference type="AlphaFoldDB" id="A0A8H6DSR9"/>
<dbReference type="Proteomes" id="UP000624244">
    <property type="component" value="Unassembled WGS sequence"/>
</dbReference>
<reference evidence="1" key="1">
    <citation type="submission" date="2019-11" db="EMBL/GenBank/DDBJ databases">
        <title>Bipolaris sorokiniana Genome sequencing.</title>
        <authorList>
            <person name="Wang H."/>
        </authorList>
    </citation>
    <scope>NUCLEOTIDE SEQUENCE</scope>
</reference>
<organism evidence="1 2">
    <name type="scientific">Cochliobolus sativus</name>
    <name type="common">Common root rot and spot blotch fungus</name>
    <name type="synonym">Bipolaris sorokiniana</name>
    <dbReference type="NCBI Taxonomy" id="45130"/>
    <lineage>
        <taxon>Eukaryota</taxon>
        <taxon>Fungi</taxon>
        <taxon>Dikarya</taxon>
        <taxon>Ascomycota</taxon>
        <taxon>Pezizomycotina</taxon>
        <taxon>Dothideomycetes</taxon>
        <taxon>Pleosporomycetidae</taxon>
        <taxon>Pleosporales</taxon>
        <taxon>Pleosporineae</taxon>
        <taxon>Pleosporaceae</taxon>
        <taxon>Bipolaris</taxon>
    </lineage>
</organism>
<evidence type="ECO:0000313" key="1">
    <source>
        <dbReference type="EMBL" id="KAF5846483.1"/>
    </source>
</evidence>
<name>A0A8H6DSR9_COCSA</name>
<protein>
    <submittedName>
        <fullName evidence="1">Uncharacterized protein</fullName>
    </submittedName>
</protein>
<sequence length="327" mass="36598">MRIACLPGTPRLGNGKKPRRLSKFTGTSDGFKLFVSTTEKEEFTNDGSSQTSLHIMQHANLEEAPLLRPKTPISMCMWVMAFQLLRDLLVSNQTHTSSTGESRRLISSGLGEEGHTMAEEISSSVPRRMYKRPVSIQDSQNATHAEEVSLRKGWAIIVPNNNGFVKEGNGLITVEKLNAPVLPPATNRPADSNMHHFCLTTYILSTIQFDYFHRSIQEAFDEFIRKPSTEPKLGYFNYCVGYLREGILYYGDTALGGQSMFSSEKRANQVCKISEKSYIGASLMVCQQIQNVVDAVDMAERSPKGKHIQELAVKGNAVEEDMYTREM</sequence>
<evidence type="ECO:0000313" key="2">
    <source>
        <dbReference type="Proteomes" id="UP000624244"/>
    </source>
</evidence>
<gene>
    <name evidence="1" type="ORF">GGP41_003884</name>
</gene>